<dbReference type="EMBL" id="JAHDYR010000038">
    <property type="protein sequence ID" value="KAG9392553.1"/>
    <property type="molecule type" value="Genomic_DNA"/>
</dbReference>
<evidence type="ECO:0000259" key="1">
    <source>
        <dbReference type="PROSITE" id="PS50011"/>
    </source>
</evidence>
<name>A0A8J6B000_9EUKA</name>
<dbReference type="SUPFAM" id="SSF56112">
    <property type="entry name" value="Protein kinase-like (PK-like)"/>
    <property type="match status" value="1"/>
</dbReference>
<accession>A0A8J6B000</accession>
<reference evidence="2" key="1">
    <citation type="submission" date="2021-05" db="EMBL/GenBank/DDBJ databases">
        <title>A free-living protist that lacks canonical eukaryotic 1 DNA replication and segregation systems.</title>
        <authorList>
            <person name="Salas-Leiva D.E."/>
            <person name="Tromer E.C."/>
            <person name="Curtis B.A."/>
            <person name="Jerlstrom-Hultqvist J."/>
            <person name="Kolisko M."/>
            <person name="Yi Z."/>
            <person name="Salas-Leiva J.S."/>
            <person name="Gallot-Lavallee L."/>
            <person name="Kops G.J.P.L."/>
            <person name="Archibald J.M."/>
            <person name="Simpson A.G.B."/>
            <person name="Roger A.J."/>
        </authorList>
    </citation>
    <scope>NUCLEOTIDE SEQUENCE</scope>
    <source>
        <strain evidence="2">BICM</strain>
    </source>
</reference>
<dbReference type="InterPro" id="IPR011009">
    <property type="entry name" value="Kinase-like_dom_sf"/>
</dbReference>
<dbReference type="OrthoDB" id="79687at2759"/>
<dbReference type="PANTHER" id="PTHR12984">
    <property type="entry name" value="SCY1-RELATED S/T PROTEIN KINASE-LIKE"/>
    <property type="match status" value="1"/>
</dbReference>
<protein>
    <submittedName>
        <fullName evidence="2">Protein kinase domain</fullName>
    </submittedName>
</protein>
<keyword evidence="2" id="KW-0808">Transferase</keyword>
<dbReference type="GO" id="GO:0005524">
    <property type="term" value="F:ATP binding"/>
    <property type="evidence" value="ECO:0007669"/>
    <property type="project" value="InterPro"/>
</dbReference>
<dbReference type="Proteomes" id="UP000717585">
    <property type="component" value="Unassembled WGS sequence"/>
</dbReference>
<comment type="caution">
    <text evidence="2">The sequence shown here is derived from an EMBL/GenBank/DDBJ whole genome shotgun (WGS) entry which is preliminary data.</text>
</comment>
<gene>
    <name evidence="2" type="ORF">J8273_5558</name>
</gene>
<evidence type="ECO:0000313" key="2">
    <source>
        <dbReference type="EMBL" id="KAG9392553.1"/>
    </source>
</evidence>
<feature type="domain" description="Protein kinase" evidence="1">
    <location>
        <begin position="17"/>
        <end position="337"/>
    </location>
</feature>
<dbReference type="InterPro" id="IPR051177">
    <property type="entry name" value="CIK-Related_Protein"/>
</dbReference>
<dbReference type="Gene3D" id="1.10.510.10">
    <property type="entry name" value="Transferase(Phosphotransferase) domain 1"/>
    <property type="match status" value="1"/>
</dbReference>
<keyword evidence="2" id="KW-0418">Kinase</keyword>
<evidence type="ECO:0000313" key="3">
    <source>
        <dbReference type="Proteomes" id="UP000717585"/>
    </source>
</evidence>
<dbReference type="AlphaFoldDB" id="A0A8J6B000"/>
<dbReference type="GO" id="GO:0004672">
    <property type="term" value="F:protein kinase activity"/>
    <property type="evidence" value="ECO:0007669"/>
    <property type="project" value="InterPro"/>
</dbReference>
<sequence length="680" mass="73817">MKAEKLPVPPLGTVGQYSDCQYLCQCCFASAVYLYSAIDPHTGREVSLLILKTITEHTMPLAEKEAIARLFERDYDILSSLDHQGILKPLAAPIVDSTFIAVPVEPVQTTLEHILSLVSEGPLLDLNRVETAPPAHLPRYGSLATPNMLLYGMSTLVNAIAYLYEHKLLHMNINPGSIFLTTDGRWLLGGFNYALELAPPAHSETMAEYDVFALPPHYWSGNALLHPCPLSVAPECMVGSVTPTSDVFSAGLVLLRMLGLVGPSKLTWTTDVLATHTPGRTERASAYRAMLHAIDPREFLRRFPEEAGVAKELFSMVRFDPQIRPRAADLVIDTELFCPTVGDIVKLSRVINGHEVTTSRKLFFLTTELPAIVSECTASDISDIIRSLSSIHRSSDPVVGPAIIRAFTILADKAREVSAQPSVVLGGLASNLASMVESLYMVGSQLTGTQAALLLALLDRYDAIVPLLRTTAMTRYPELALRAVTYRGHLQARIRAKATAAMAGLVTSEHSKLRGVVSPVIDKMIEGLPGLATIDAIQAVRLAVMLLDRFEEDSPEAKRTLEVVPEIFEILVDNPIDSPHEADLELVASDINQMITLIPNRLKVAVASTVVRLVGGANLSVSAQQAVTDVVRSVLTPLPTAPEAEPTPEILERPATEGRAYKMDTADIISIIDGFLEPAA</sequence>
<keyword evidence="3" id="KW-1185">Reference proteome</keyword>
<dbReference type="InterPro" id="IPR000719">
    <property type="entry name" value="Prot_kinase_dom"/>
</dbReference>
<proteinExistence type="predicted"/>
<organism evidence="2 3">
    <name type="scientific">Carpediemonas membranifera</name>
    <dbReference type="NCBI Taxonomy" id="201153"/>
    <lineage>
        <taxon>Eukaryota</taxon>
        <taxon>Metamonada</taxon>
        <taxon>Carpediemonas-like organisms</taxon>
        <taxon>Carpediemonas</taxon>
    </lineage>
</organism>
<dbReference type="PANTHER" id="PTHR12984:SF6">
    <property type="entry name" value="SCY1-LIKE PROTEIN 2"/>
    <property type="match status" value="1"/>
</dbReference>
<dbReference type="PROSITE" id="PS50011">
    <property type="entry name" value="PROTEIN_KINASE_DOM"/>
    <property type="match status" value="1"/>
</dbReference>